<dbReference type="InterPro" id="IPR052174">
    <property type="entry name" value="Flavoredoxin"/>
</dbReference>
<evidence type="ECO:0000259" key="4">
    <source>
        <dbReference type="SMART" id="SM00903"/>
    </source>
</evidence>
<name>X0ZJ48_9ZZZZ</name>
<protein>
    <recommendedName>
        <fullName evidence="4">Flavin reductase like domain-containing protein</fullName>
    </recommendedName>
</protein>
<dbReference type="Gene3D" id="2.30.110.10">
    <property type="entry name" value="Electron Transport, Fmn-binding Protein, Chain A"/>
    <property type="match status" value="1"/>
</dbReference>
<feature type="non-terminal residue" evidence="5">
    <location>
        <position position="1"/>
    </location>
</feature>
<reference evidence="5" key="1">
    <citation type="journal article" date="2014" name="Front. Microbiol.">
        <title>High frequency of phylogenetically diverse reductive dehalogenase-homologous genes in deep subseafloor sedimentary metagenomes.</title>
        <authorList>
            <person name="Kawai M."/>
            <person name="Futagami T."/>
            <person name="Toyoda A."/>
            <person name="Takaki Y."/>
            <person name="Nishi S."/>
            <person name="Hori S."/>
            <person name="Arai W."/>
            <person name="Tsubouchi T."/>
            <person name="Morono Y."/>
            <person name="Uchiyama I."/>
            <person name="Ito T."/>
            <person name="Fujiyama A."/>
            <person name="Inagaki F."/>
            <person name="Takami H."/>
        </authorList>
    </citation>
    <scope>NUCLEOTIDE SEQUENCE</scope>
    <source>
        <strain evidence="5">Expedition CK06-06</strain>
    </source>
</reference>
<dbReference type="GO" id="GO:0010181">
    <property type="term" value="F:FMN binding"/>
    <property type="evidence" value="ECO:0007669"/>
    <property type="project" value="InterPro"/>
</dbReference>
<dbReference type="SMART" id="SM00903">
    <property type="entry name" value="Flavin_Reduct"/>
    <property type="match status" value="1"/>
</dbReference>
<dbReference type="InterPro" id="IPR012349">
    <property type="entry name" value="Split_barrel_FMN-bd"/>
</dbReference>
<comment type="similarity">
    <text evidence="3">Belongs to the flavoredoxin family.</text>
</comment>
<evidence type="ECO:0000256" key="1">
    <source>
        <dbReference type="ARBA" id="ARBA00001917"/>
    </source>
</evidence>
<keyword evidence="2" id="KW-0285">Flavoprotein</keyword>
<comment type="cofactor">
    <cofactor evidence="1">
        <name>FMN</name>
        <dbReference type="ChEBI" id="CHEBI:58210"/>
    </cofactor>
</comment>
<dbReference type="Pfam" id="PF01613">
    <property type="entry name" value="Flavin_Reduct"/>
    <property type="match status" value="1"/>
</dbReference>
<dbReference type="PANTHER" id="PTHR43567">
    <property type="entry name" value="FLAVOREDOXIN-RELATED-RELATED"/>
    <property type="match status" value="1"/>
</dbReference>
<sequence length="177" mass="20221">FYPMPVVIIGANVKGKANFMTIAWFSMVENKPPMICISSSKTHYTNEGIKENQTFSVNLPSEDMIEITDYIGIVSGKKIDKSDLFKIFYGDLKTAPMIKNAAVNYECKVVKIVDLEITHNIFIGEIVHAYAEEKYLTNGIPDTKKIHPLIYSRDNNYWKIGERIGKAFDIGRNYRKE</sequence>
<organism evidence="5">
    <name type="scientific">marine sediment metagenome</name>
    <dbReference type="NCBI Taxonomy" id="412755"/>
    <lineage>
        <taxon>unclassified sequences</taxon>
        <taxon>metagenomes</taxon>
        <taxon>ecological metagenomes</taxon>
    </lineage>
</organism>
<evidence type="ECO:0000313" key="5">
    <source>
        <dbReference type="EMBL" id="GAG69399.1"/>
    </source>
</evidence>
<evidence type="ECO:0000256" key="3">
    <source>
        <dbReference type="ARBA" id="ARBA00038054"/>
    </source>
</evidence>
<proteinExistence type="inferred from homology"/>
<evidence type="ECO:0000256" key="2">
    <source>
        <dbReference type="ARBA" id="ARBA00022630"/>
    </source>
</evidence>
<feature type="domain" description="Flavin reductase like" evidence="4">
    <location>
        <begin position="1"/>
        <end position="137"/>
    </location>
</feature>
<dbReference type="InterPro" id="IPR002563">
    <property type="entry name" value="Flavin_Rdtase-like_dom"/>
</dbReference>
<dbReference type="EMBL" id="BART01009498">
    <property type="protein sequence ID" value="GAG69399.1"/>
    <property type="molecule type" value="Genomic_DNA"/>
</dbReference>
<dbReference type="AlphaFoldDB" id="X0ZJ48"/>
<dbReference type="SUPFAM" id="SSF50475">
    <property type="entry name" value="FMN-binding split barrel"/>
    <property type="match status" value="1"/>
</dbReference>
<gene>
    <name evidence="5" type="ORF">S01H4_21037</name>
</gene>
<dbReference type="PANTHER" id="PTHR43567:SF1">
    <property type="entry name" value="FLAVOREDOXIN"/>
    <property type="match status" value="1"/>
</dbReference>
<accession>X0ZJ48</accession>
<comment type="caution">
    <text evidence="5">The sequence shown here is derived from an EMBL/GenBank/DDBJ whole genome shotgun (WGS) entry which is preliminary data.</text>
</comment>